<protein>
    <submittedName>
        <fullName evidence="15">Uncharacterized protein</fullName>
    </submittedName>
</protein>
<feature type="signal peptide" evidence="14">
    <location>
        <begin position="1"/>
        <end position="30"/>
    </location>
</feature>
<feature type="chain" id="PRO_5042130416" evidence="14">
    <location>
        <begin position="31"/>
        <end position="278"/>
    </location>
</feature>
<organism evidence="15 16">
    <name type="scientific">Tagetes erecta</name>
    <name type="common">African marigold</name>
    <dbReference type="NCBI Taxonomy" id="13708"/>
    <lineage>
        <taxon>Eukaryota</taxon>
        <taxon>Viridiplantae</taxon>
        <taxon>Streptophyta</taxon>
        <taxon>Embryophyta</taxon>
        <taxon>Tracheophyta</taxon>
        <taxon>Spermatophyta</taxon>
        <taxon>Magnoliopsida</taxon>
        <taxon>eudicotyledons</taxon>
        <taxon>Gunneridae</taxon>
        <taxon>Pentapetalae</taxon>
        <taxon>asterids</taxon>
        <taxon>campanulids</taxon>
        <taxon>Asterales</taxon>
        <taxon>Asteraceae</taxon>
        <taxon>Asteroideae</taxon>
        <taxon>Heliantheae alliance</taxon>
        <taxon>Tageteae</taxon>
        <taxon>Tagetes</taxon>
    </lineage>
</organism>
<keyword evidence="4" id="KW-0433">Leucine-rich repeat</keyword>
<accession>A0AAD8NV12</accession>
<keyword evidence="12" id="KW-0325">Glycoprotein</keyword>
<dbReference type="FunFam" id="3.80.10.10:FF:000734">
    <property type="entry name" value="Receptor-like protein 44"/>
    <property type="match status" value="1"/>
</dbReference>
<evidence type="ECO:0000256" key="2">
    <source>
        <dbReference type="ARBA" id="ARBA00009592"/>
    </source>
</evidence>
<evidence type="ECO:0000256" key="12">
    <source>
        <dbReference type="ARBA" id="ARBA00023180"/>
    </source>
</evidence>
<sequence>MRTPLPNMRISHFLLSFLLTCAILPPLSSPHPNDESCLTHLHQSFTNTINLHNWNKTTFTNPCSDLTFNLAGITCNNNRVYKLSLQNLNLAGPISPFISNCTNLQSLDLSNNSLTGHIPIELQLLQNLAILNLSSNLLSGTIPPPLSMCTYLNVIDLHNNAITGPIPPQLGMLARLSVFDVSGNKLSGMIPSSIGNRSGNLPKFNVSSFVGNKDLYGYPLGGMRSKGLSVLVIVAIGLGSGLVSLVLSFTVVCVWLRSVEKKRDGEHDGKITHMMPEY</sequence>
<keyword evidence="3" id="KW-1003">Cell membrane</keyword>
<evidence type="ECO:0000256" key="9">
    <source>
        <dbReference type="ARBA" id="ARBA00022840"/>
    </source>
</evidence>
<reference evidence="15" key="1">
    <citation type="journal article" date="2023" name="bioRxiv">
        <title>Improved chromosome-level genome assembly for marigold (Tagetes erecta).</title>
        <authorList>
            <person name="Jiang F."/>
            <person name="Yuan L."/>
            <person name="Wang S."/>
            <person name="Wang H."/>
            <person name="Xu D."/>
            <person name="Wang A."/>
            <person name="Fan W."/>
        </authorList>
    </citation>
    <scope>NUCLEOTIDE SEQUENCE</scope>
    <source>
        <strain evidence="15">WSJ</strain>
        <tissue evidence="15">Leaf</tissue>
    </source>
</reference>
<dbReference type="GO" id="GO:0005524">
    <property type="term" value="F:ATP binding"/>
    <property type="evidence" value="ECO:0007669"/>
    <property type="project" value="UniProtKB-KW"/>
</dbReference>
<evidence type="ECO:0000256" key="5">
    <source>
        <dbReference type="ARBA" id="ARBA00022692"/>
    </source>
</evidence>
<evidence type="ECO:0000256" key="14">
    <source>
        <dbReference type="SAM" id="SignalP"/>
    </source>
</evidence>
<keyword evidence="11 13" id="KW-0472">Membrane</keyword>
<gene>
    <name evidence="15" type="ORF">QVD17_24946</name>
</gene>
<evidence type="ECO:0000256" key="11">
    <source>
        <dbReference type="ARBA" id="ARBA00023136"/>
    </source>
</evidence>
<dbReference type="Pfam" id="PF00560">
    <property type="entry name" value="LRR_1"/>
    <property type="match status" value="4"/>
</dbReference>
<name>A0AAD8NV12_TARER</name>
<dbReference type="GO" id="GO:0005886">
    <property type="term" value="C:plasma membrane"/>
    <property type="evidence" value="ECO:0007669"/>
    <property type="project" value="UniProtKB-SubCell"/>
</dbReference>
<dbReference type="InterPro" id="IPR032675">
    <property type="entry name" value="LRR_dom_sf"/>
</dbReference>
<evidence type="ECO:0000256" key="7">
    <source>
        <dbReference type="ARBA" id="ARBA00022737"/>
    </source>
</evidence>
<evidence type="ECO:0000256" key="4">
    <source>
        <dbReference type="ARBA" id="ARBA00022614"/>
    </source>
</evidence>
<dbReference type="PANTHER" id="PTHR48056">
    <property type="entry name" value="LRR RECEPTOR-LIKE SERINE/THREONINE-PROTEIN KINASE-RELATED"/>
    <property type="match status" value="1"/>
</dbReference>
<dbReference type="FunFam" id="3.80.10.10:FF:000129">
    <property type="entry name" value="Leucine-rich repeat receptor-like kinase"/>
    <property type="match status" value="1"/>
</dbReference>
<dbReference type="EMBL" id="JAUHHV010000006">
    <property type="protein sequence ID" value="KAK1422074.1"/>
    <property type="molecule type" value="Genomic_DNA"/>
</dbReference>
<evidence type="ECO:0000256" key="3">
    <source>
        <dbReference type="ARBA" id="ARBA00022475"/>
    </source>
</evidence>
<evidence type="ECO:0000256" key="8">
    <source>
        <dbReference type="ARBA" id="ARBA00022741"/>
    </source>
</evidence>
<dbReference type="InterPro" id="IPR001611">
    <property type="entry name" value="Leu-rich_rpt"/>
</dbReference>
<keyword evidence="6 14" id="KW-0732">Signal</keyword>
<comment type="caution">
    <text evidence="15">The sequence shown here is derived from an EMBL/GenBank/DDBJ whole genome shotgun (WGS) entry which is preliminary data.</text>
</comment>
<comment type="similarity">
    <text evidence="2">Belongs to the RLP family.</text>
</comment>
<comment type="subcellular location">
    <subcellularLocation>
        <location evidence="1">Cell membrane</location>
        <topology evidence="1">Single-pass type I membrane protein</topology>
    </subcellularLocation>
</comment>
<dbReference type="PROSITE" id="PS51450">
    <property type="entry name" value="LRR"/>
    <property type="match status" value="1"/>
</dbReference>
<keyword evidence="9" id="KW-0067">ATP-binding</keyword>
<evidence type="ECO:0000256" key="13">
    <source>
        <dbReference type="SAM" id="Phobius"/>
    </source>
</evidence>
<dbReference type="PANTHER" id="PTHR48056:SF81">
    <property type="entry name" value="RECEPTOR PROTEIN-TYROSINE KINASE CEPR1"/>
    <property type="match status" value="1"/>
</dbReference>
<evidence type="ECO:0000256" key="10">
    <source>
        <dbReference type="ARBA" id="ARBA00022989"/>
    </source>
</evidence>
<evidence type="ECO:0000256" key="6">
    <source>
        <dbReference type="ARBA" id="ARBA00022729"/>
    </source>
</evidence>
<keyword evidence="10 13" id="KW-1133">Transmembrane helix</keyword>
<keyword evidence="5 13" id="KW-0812">Transmembrane</keyword>
<dbReference type="InterPro" id="IPR050647">
    <property type="entry name" value="Plant_LRR-RLKs"/>
</dbReference>
<proteinExistence type="inferred from homology"/>
<keyword evidence="7" id="KW-0677">Repeat</keyword>
<evidence type="ECO:0000313" key="16">
    <source>
        <dbReference type="Proteomes" id="UP001229421"/>
    </source>
</evidence>
<evidence type="ECO:0000313" key="15">
    <source>
        <dbReference type="EMBL" id="KAK1422074.1"/>
    </source>
</evidence>
<evidence type="ECO:0000256" key="1">
    <source>
        <dbReference type="ARBA" id="ARBA00004251"/>
    </source>
</evidence>
<feature type="transmembrane region" description="Helical" evidence="13">
    <location>
        <begin position="228"/>
        <end position="256"/>
    </location>
</feature>
<keyword evidence="8" id="KW-0547">Nucleotide-binding</keyword>
<dbReference type="SUPFAM" id="SSF52058">
    <property type="entry name" value="L domain-like"/>
    <property type="match status" value="1"/>
</dbReference>
<dbReference type="AlphaFoldDB" id="A0AAD8NV12"/>
<dbReference type="Gene3D" id="3.80.10.10">
    <property type="entry name" value="Ribonuclease Inhibitor"/>
    <property type="match status" value="2"/>
</dbReference>
<dbReference type="PRINTS" id="PR00019">
    <property type="entry name" value="LEURICHRPT"/>
</dbReference>
<dbReference type="Proteomes" id="UP001229421">
    <property type="component" value="Unassembled WGS sequence"/>
</dbReference>
<keyword evidence="16" id="KW-1185">Reference proteome</keyword>